<dbReference type="RefSeq" id="WP_144088566.1">
    <property type="nucleotide sequence ID" value="NZ_VMHE01000009.1"/>
</dbReference>
<dbReference type="NCBIfam" id="NF003814">
    <property type="entry name" value="PRK05406.1-3"/>
    <property type="match status" value="1"/>
</dbReference>
<keyword evidence="1" id="KW-0547">Nucleotide-binding</keyword>
<comment type="function">
    <text evidence="1">Catalyzes the cleavage of 5-oxoproline to form L-glutamate coupled to the hydrolysis of ATP to ADP and inorganic phosphate.</text>
</comment>
<dbReference type="AlphaFoldDB" id="A0A556PM68"/>
<organism evidence="2 3">
    <name type="scientific">Allobacillus salarius</name>
    <dbReference type="NCBI Taxonomy" id="1955272"/>
    <lineage>
        <taxon>Bacteria</taxon>
        <taxon>Bacillati</taxon>
        <taxon>Bacillota</taxon>
        <taxon>Bacilli</taxon>
        <taxon>Bacillales</taxon>
        <taxon>Bacillaceae</taxon>
        <taxon>Allobacillus</taxon>
    </lineage>
</organism>
<evidence type="ECO:0000313" key="3">
    <source>
        <dbReference type="Proteomes" id="UP000316425"/>
    </source>
</evidence>
<keyword evidence="1" id="KW-0067">ATP-binding</keyword>
<reference evidence="2 3" key="1">
    <citation type="submission" date="2019-07" db="EMBL/GenBank/DDBJ databases">
        <title>Allobacillus sp. nov. SKP isolated from shrimp paste of Euphausiacea.</title>
        <authorList>
            <person name="Kanchanasin P."/>
            <person name="Tanasupawat S."/>
            <person name="Shi W."/>
            <person name="Wu L."/>
            <person name="Ma J."/>
        </authorList>
    </citation>
    <scope>NUCLEOTIDE SEQUENCE [LARGE SCALE GENOMIC DNA]</scope>
    <source>
        <strain evidence="2 3">SKP4-8</strain>
    </source>
</reference>
<dbReference type="SUPFAM" id="SSF88713">
    <property type="entry name" value="Glycoside hydrolase/deacetylase"/>
    <property type="match status" value="1"/>
</dbReference>
<protein>
    <recommendedName>
        <fullName evidence="1">5-oxoprolinase subunit A</fullName>
        <shortName evidence="1">5-OPase subunit A</shortName>
        <ecNumber evidence="1">3.5.2.9</ecNumber>
    </recommendedName>
    <alternativeName>
        <fullName evidence="1">5-oxoprolinase (ATP-hydrolyzing) subunit A</fullName>
    </alternativeName>
</protein>
<dbReference type="InterPro" id="IPR005501">
    <property type="entry name" value="LamB/YcsF/PxpA-like"/>
</dbReference>
<dbReference type="InterPro" id="IPR011330">
    <property type="entry name" value="Glyco_hydro/deAcase_b/a-brl"/>
</dbReference>
<dbReference type="NCBIfam" id="NF003816">
    <property type="entry name" value="PRK05406.1-5"/>
    <property type="match status" value="1"/>
</dbReference>
<dbReference type="GO" id="GO:0005975">
    <property type="term" value="P:carbohydrate metabolic process"/>
    <property type="evidence" value="ECO:0007669"/>
    <property type="project" value="InterPro"/>
</dbReference>
<proteinExistence type="inferred from homology"/>
<dbReference type="Gene3D" id="3.20.20.370">
    <property type="entry name" value="Glycoside hydrolase/deacetylase"/>
    <property type="match status" value="1"/>
</dbReference>
<comment type="subunit">
    <text evidence="1">Forms a complex composed of PxpA, PxpB and PxpC.</text>
</comment>
<evidence type="ECO:0000313" key="2">
    <source>
        <dbReference type="EMBL" id="TSJ65492.1"/>
    </source>
</evidence>
<dbReference type="PANTHER" id="PTHR30292">
    <property type="entry name" value="UNCHARACTERIZED PROTEIN YBGL-RELATED"/>
    <property type="match status" value="1"/>
</dbReference>
<dbReference type="Pfam" id="PF03746">
    <property type="entry name" value="LamB_YcsF"/>
    <property type="match status" value="1"/>
</dbReference>
<dbReference type="HAMAP" id="MF_00691">
    <property type="entry name" value="PxpA"/>
    <property type="match status" value="1"/>
</dbReference>
<dbReference type="GO" id="GO:0017168">
    <property type="term" value="F:5-oxoprolinase (ATP-hydrolyzing) activity"/>
    <property type="evidence" value="ECO:0007669"/>
    <property type="project" value="UniProtKB-UniRule"/>
</dbReference>
<keyword evidence="1" id="KW-0378">Hydrolase</keyword>
<name>A0A556PM68_9BACI</name>
<dbReference type="CDD" id="cd10787">
    <property type="entry name" value="LamB_YcsF_like"/>
    <property type="match status" value="1"/>
</dbReference>
<comment type="catalytic activity">
    <reaction evidence="1">
        <text>5-oxo-L-proline + ATP + 2 H2O = L-glutamate + ADP + phosphate + H(+)</text>
        <dbReference type="Rhea" id="RHEA:10348"/>
        <dbReference type="ChEBI" id="CHEBI:15377"/>
        <dbReference type="ChEBI" id="CHEBI:15378"/>
        <dbReference type="ChEBI" id="CHEBI:29985"/>
        <dbReference type="ChEBI" id="CHEBI:30616"/>
        <dbReference type="ChEBI" id="CHEBI:43474"/>
        <dbReference type="ChEBI" id="CHEBI:58402"/>
        <dbReference type="ChEBI" id="CHEBI:456216"/>
        <dbReference type="EC" id="3.5.2.9"/>
    </reaction>
</comment>
<comment type="caution">
    <text evidence="2">The sequence shown here is derived from an EMBL/GenBank/DDBJ whole genome shotgun (WGS) entry which is preliminary data.</text>
</comment>
<dbReference type="EMBL" id="VMHE01000009">
    <property type="protein sequence ID" value="TSJ65492.1"/>
    <property type="molecule type" value="Genomic_DNA"/>
</dbReference>
<comment type="similarity">
    <text evidence="1">Belongs to the LamB/PxpA family.</text>
</comment>
<dbReference type="GO" id="GO:0005524">
    <property type="term" value="F:ATP binding"/>
    <property type="evidence" value="ECO:0007669"/>
    <property type="project" value="UniProtKB-UniRule"/>
</dbReference>
<gene>
    <name evidence="1" type="primary">pxpA</name>
    <name evidence="2" type="ORF">FPQ13_06710</name>
</gene>
<accession>A0A556PM68</accession>
<keyword evidence="3" id="KW-1185">Reference proteome</keyword>
<sequence>MAIDFNADLGEGYGAFSVGNDEELLSIISSCNIACGFHAGDYKTIPQTVKRAMEKGVQIGAHPSFYDLHGFGRRNIPHTPEDIYELMIYQLGALQAFVRLHGGRLNHVKPHGALYNVGCKDSSVAQAIAQAVKDFDQRLVLFGLANSELIRAGQQVGLVTAQEAFADRTYQNDGTLTPRIENNAVLHDTDSVVEQALRIAKEGKVTSVDGMDIELHADTLCFHGDTPEAVEHAKACKHAFEKEGIHIMTTFGM</sequence>
<dbReference type="PANTHER" id="PTHR30292:SF0">
    <property type="entry name" value="5-OXOPROLINASE SUBUNIT A"/>
    <property type="match status" value="1"/>
</dbReference>
<dbReference type="Proteomes" id="UP000316425">
    <property type="component" value="Unassembled WGS sequence"/>
</dbReference>
<evidence type="ECO:0000256" key="1">
    <source>
        <dbReference type="HAMAP-Rule" id="MF_00691"/>
    </source>
</evidence>
<dbReference type="EC" id="3.5.2.9" evidence="1"/>
<dbReference type="OrthoDB" id="9773478at2"/>